<feature type="compositionally biased region" description="Pro residues" evidence="6">
    <location>
        <begin position="240"/>
        <end position="255"/>
    </location>
</feature>
<keyword evidence="5" id="KW-0804">Transcription</keyword>
<dbReference type="CDD" id="cd06171">
    <property type="entry name" value="Sigma70_r4"/>
    <property type="match status" value="1"/>
</dbReference>
<keyword evidence="9" id="KW-1185">Reference proteome</keyword>
<gene>
    <name evidence="8" type="ORF">POL67_52080</name>
</gene>
<keyword evidence="4" id="KW-0238">DNA-binding</keyword>
<evidence type="ECO:0000256" key="6">
    <source>
        <dbReference type="SAM" id="MobiDB-lite"/>
    </source>
</evidence>
<dbReference type="SUPFAM" id="SSF88946">
    <property type="entry name" value="Sigma2 domain of RNA polymerase sigma factors"/>
    <property type="match status" value="1"/>
</dbReference>
<name>A0ABT5F7L5_9BACT</name>
<evidence type="ECO:0000313" key="8">
    <source>
        <dbReference type="EMBL" id="MDC0749971.1"/>
    </source>
</evidence>
<comment type="caution">
    <text evidence="8">The sequence shown here is derived from an EMBL/GenBank/DDBJ whole genome shotgun (WGS) entry which is preliminary data.</text>
</comment>
<feature type="region of interest" description="Disordered" evidence="6">
    <location>
        <begin position="450"/>
        <end position="469"/>
    </location>
</feature>
<organism evidence="8 9">
    <name type="scientific">Polyangium mundeleinium</name>
    <dbReference type="NCBI Taxonomy" id="2995306"/>
    <lineage>
        <taxon>Bacteria</taxon>
        <taxon>Pseudomonadati</taxon>
        <taxon>Myxococcota</taxon>
        <taxon>Polyangia</taxon>
        <taxon>Polyangiales</taxon>
        <taxon>Polyangiaceae</taxon>
        <taxon>Polyangium</taxon>
    </lineage>
</organism>
<dbReference type="InterPro" id="IPR013249">
    <property type="entry name" value="RNA_pol_sigma70_r4_t2"/>
</dbReference>
<dbReference type="InterPro" id="IPR013325">
    <property type="entry name" value="RNA_pol_sigma_r2"/>
</dbReference>
<dbReference type="Pfam" id="PF08281">
    <property type="entry name" value="Sigma70_r4_2"/>
    <property type="match status" value="1"/>
</dbReference>
<dbReference type="InterPro" id="IPR039425">
    <property type="entry name" value="RNA_pol_sigma-70-like"/>
</dbReference>
<dbReference type="Gene3D" id="1.10.10.10">
    <property type="entry name" value="Winged helix-like DNA-binding domain superfamily/Winged helix DNA-binding domain"/>
    <property type="match status" value="1"/>
</dbReference>
<dbReference type="SUPFAM" id="SSF88659">
    <property type="entry name" value="Sigma3 and sigma4 domains of RNA polymerase sigma factors"/>
    <property type="match status" value="1"/>
</dbReference>
<reference evidence="8 9" key="1">
    <citation type="submission" date="2022-11" db="EMBL/GenBank/DDBJ databases">
        <title>Minimal conservation of predation-associated metabolite biosynthetic gene clusters underscores biosynthetic potential of Myxococcota including descriptions for ten novel species: Archangium lansinium sp. nov., Myxococcus landrumus sp. nov., Nannocystis bai.</title>
        <authorList>
            <person name="Ahearne A."/>
            <person name="Stevens C."/>
            <person name="Dowd S."/>
        </authorList>
    </citation>
    <scope>NUCLEOTIDE SEQUENCE [LARGE SCALE GENOMIC DNA]</scope>
    <source>
        <strain evidence="8 9">RJM3</strain>
    </source>
</reference>
<evidence type="ECO:0000256" key="5">
    <source>
        <dbReference type="ARBA" id="ARBA00023163"/>
    </source>
</evidence>
<comment type="similarity">
    <text evidence="1">Belongs to the sigma-70 factor family. ECF subfamily.</text>
</comment>
<keyword evidence="3" id="KW-0731">Sigma factor</keyword>
<feature type="domain" description="RNA polymerase sigma factor 70 region 4 type 2" evidence="7">
    <location>
        <begin position="131"/>
        <end position="179"/>
    </location>
</feature>
<accession>A0ABT5F7L5</accession>
<dbReference type="Gene3D" id="1.10.1740.10">
    <property type="match status" value="1"/>
</dbReference>
<dbReference type="InterPro" id="IPR013324">
    <property type="entry name" value="RNA_pol_sigma_r3/r4-like"/>
</dbReference>
<dbReference type="PANTHER" id="PTHR43133:SF8">
    <property type="entry name" value="RNA POLYMERASE SIGMA FACTOR HI_1459-RELATED"/>
    <property type="match status" value="1"/>
</dbReference>
<evidence type="ECO:0000313" key="9">
    <source>
        <dbReference type="Proteomes" id="UP001221411"/>
    </source>
</evidence>
<protein>
    <submittedName>
        <fullName evidence="8">Sigma-70 family RNA polymerase sigma factor</fullName>
    </submittedName>
</protein>
<feature type="compositionally biased region" description="Polar residues" evidence="6">
    <location>
        <begin position="455"/>
        <end position="469"/>
    </location>
</feature>
<dbReference type="EMBL" id="JAQNDO010000001">
    <property type="protein sequence ID" value="MDC0749971.1"/>
    <property type="molecule type" value="Genomic_DNA"/>
</dbReference>
<keyword evidence="2" id="KW-0805">Transcription regulation</keyword>
<dbReference type="InterPro" id="IPR014284">
    <property type="entry name" value="RNA_pol_sigma-70_dom"/>
</dbReference>
<evidence type="ECO:0000256" key="2">
    <source>
        <dbReference type="ARBA" id="ARBA00023015"/>
    </source>
</evidence>
<evidence type="ECO:0000256" key="3">
    <source>
        <dbReference type="ARBA" id="ARBA00023082"/>
    </source>
</evidence>
<dbReference type="PANTHER" id="PTHR43133">
    <property type="entry name" value="RNA POLYMERASE ECF-TYPE SIGMA FACTO"/>
    <property type="match status" value="1"/>
</dbReference>
<evidence type="ECO:0000259" key="7">
    <source>
        <dbReference type="Pfam" id="PF08281"/>
    </source>
</evidence>
<sequence length="469" mass="52772">MKSRYEFLDRLPWVRRVSRVGQVQPPSADRFTAFCVKYFPIVTARLKRIGVRDADIKDVAQKVFLKVHQYFEQIPPEGVDPWLFKICEQQAASHYRPLRERLERPEPNADFSMVEEDNPFDRLELAQFMSQALEQMEPRLVQVLILHEIDEKPLPEIAQELGISRNTAQARLAEAKKSLKLKMEQLLRPITPPKRRLLLLLPFGLDTVFRLDKPLSPEFAQEVQRDVWQRLSCELGLPEKLPPGPLLPPDPPSEPPSSGKRITGAGAEPSPPSSKRLRDAVKPLLKRILTDPLFWSIPGMVGAYLLGRTPLPREPLSNMQMAPIVLPIVIEAKDTQGGVTNMPVPASSVHEAKARPIRGNQAPNPDIDLERKVLAQAREGLRGRRFAEVLAAMNDHTKKYPKSPYAALREGYIVQALIGLGRVEEAQRRAEALRSEHPGDEIVEAHDELVEHAVPTQSPAEQPSGTTAQ</sequence>
<dbReference type="NCBIfam" id="TIGR02937">
    <property type="entry name" value="sigma70-ECF"/>
    <property type="match status" value="1"/>
</dbReference>
<evidence type="ECO:0000256" key="1">
    <source>
        <dbReference type="ARBA" id="ARBA00010641"/>
    </source>
</evidence>
<dbReference type="Proteomes" id="UP001221411">
    <property type="component" value="Unassembled WGS sequence"/>
</dbReference>
<feature type="region of interest" description="Disordered" evidence="6">
    <location>
        <begin position="239"/>
        <end position="277"/>
    </location>
</feature>
<proteinExistence type="inferred from homology"/>
<dbReference type="RefSeq" id="WP_271930538.1">
    <property type="nucleotide sequence ID" value="NZ_JAQNDO010000001.1"/>
</dbReference>
<evidence type="ECO:0000256" key="4">
    <source>
        <dbReference type="ARBA" id="ARBA00023125"/>
    </source>
</evidence>
<dbReference type="InterPro" id="IPR036388">
    <property type="entry name" value="WH-like_DNA-bd_sf"/>
</dbReference>